<evidence type="ECO:0000313" key="2">
    <source>
        <dbReference type="EMBL" id="MDA3627127.1"/>
    </source>
</evidence>
<feature type="domain" description="NmrA-like" evidence="1">
    <location>
        <begin position="8"/>
        <end position="241"/>
    </location>
</feature>
<dbReference type="InterPro" id="IPR036291">
    <property type="entry name" value="NAD(P)-bd_dom_sf"/>
</dbReference>
<dbReference type="InterPro" id="IPR051604">
    <property type="entry name" value="Ergot_Alk_Oxidoreductase"/>
</dbReference>
<evidence type="ECO:0000259" key="1">
    <source>
        <dbReference type="Pfam" id="PF05368"/>
    </source>
</evidence>
<dbReference type="PANTHER" id="PTHR43162">
    <property type="match status" value="1"/>
</dbReference>
<dbReference type="Gene3D" id="3.40.50.720">
    <property type="entry name" value="NAD(P)-binding Rossmann-like Domain"/>
    <property type="match status" value="1"/>
</dbReference>
<keyword evidence="3" id="KW-1185">Reference proteome</keyword>
<reference evidence="2 3" key="1">
    <citation type="submission" date="2022-11" db="EMBL/GenBank/DDBJ databases">
        <title>Draft genome sequence of Saccharopolyspora sp. WRP15-2 isolated from rhizosphere soils of wild rice in Thailand.</title>
        <authorList>
            <person name="Duangmal K."/>
            <person name="Kammanee S."/>
            <person name="Muangham S."/>
        </authorList>
    </citation>
    <scope>NUCLEOTIDE SEQUENCE [LARGE SCALE GENOMIC DNA]</scope>
    <source>
        <strain evidence="2 3">WRP15-2</strain>
    </source>
</reference>
<sequence length="296" mass="31889">MEHQHTRRKIVVTTPTGHVGSRVVQLLLQAGVRPTLLLRAPDKLDAATHDRVDVVQGDQGDADAVIRATEGADCLFWVDPPTPDDDPAAGYARMGATAARAVRENDIPRTVFLSSVGAEKRHGVGEIDGLARTEELLNATGASVLHLRCGYFFTNLFMELEGLREGVLRTPWPLDFAMPWVDPRDIGEVAVARLLSDSWSGAGVQAVHGPEDLTFSQVAEVLSRAVGREVRAERISADEFRASLRAAGLSSGQVEGIVGMSTGQLDGFTPEDERSILTTTPTTLAAWAHAQLRLAL</sequence>
<accession>A0ABT4UZJ1</accession>
<dbReference type="EMBL" id="JAQGLA010000024">
    <property type="protein sequence ID" value="MDA3627127.1"/>
    <property type="molecule type" value="Genomic_DNA"/>
</dbReference>
<name>A0ABT4UZJ1_9PSEU</name>
<dbReference type="Proteomes" id="UP001210380">
    <property type="component" value="Unassembled WGS sequence"/>
</dbReference>
<dbReference type="PANTHER" id="PTHR43162:SF1">
    <property type="entry name" value="PRESTALK A DIFFERENTIATION PROTEIN A"/>
    <property type="match status" value="1"/>
</dbReference>
<evidence type="ECO:0000313" key="3">
    <source>
        <dbReference type="Proteomes" id="UP001210380"/>
    </source>
</evidence>
<proteinExistence type="predicted"/>
<protein>
    <submittedName>
        <fullName evidence="2">NAD(P)H-binding protein</fullName>
    </submittedName>
</protein>
<dbReference type="Gene3D" id="3.90.25.10">
    <property type="entry name" value="UDP-galactose 4-epimerase, domain 1"/>
    <property type="match status" value="1"/>
</dbReference>
<dbReference type="InterPro" id="IPR008030">
    <property type="entry name" value="NmrA-like"/>
</dbReference>
<comment type="caution">
    <text evidence="2">The sequence shown here is derived from an EMBL/GenBank/DDBJ whole genome shotgun (WGS) entry which is preliminary data.</text>
</comment>
<organism evidence="2 3">
    <name type="scientific">Saccharopolyspora oryzae</name>
    <dbReference type="NCBI Taxonomy" id="2997343"/>
    <lineage>
        <taxon>Bacteria</taxon>
        <taxon>Bacillati</taxon>
        <taxon>Actinomycetota</taxon>
        <taxon>Actinomycetes</taxon>
        <taxon>Pseudonocardiales</taxon>
        <taxon>Pseudonocardiaceae</taxon>
        <taxon>Saccharopolyspora</taxon>
    </lineage>
</organism>
<dbReference type="SUPFAM" id="SSF51735">
    <property type="entry name" value="NAD(P)-binding Rossmann-fold domains"/>
    <property type="match status" value="1"/>
</dbReference>
<dbReference type="Pfam" id="PF05368">
    <property type="entry name" value="NmrA"/>
    <property type="match status" value="1"/>
</dbReference>
<gene>
    <name evidence="2" type="ORF">OU415_16905</name>
</gene>
<dbReference type="RefSeq" id="WP_270949778.1">
    <property type="nucleotide sequence ID" value="NZ_JAQGLA010000024.1"/>
</dbReference>